<keyword evidence="2" id="KW-1185">Reference proteome</keyword>
<dbReference type="GO" id="GO:0006044">
    <property type="term" value="P:N-acetylglucosamine metabolic process"/>
    <property type="evidence" value="ECO:0007669"/>
    <property type="project" value="TreeGrafter"/>
</dbReference>
<dbReference type="EMBL" id="JAODUP010000480">
    <property type="protein sequence ID" value="KAK2148839.1"/>
    <property type="molecule type" value="Genomic_DNA"/>
</dbReference>
<evidence type="ECO:0000313" key="1">
    <source>
        <dbReference type="EMBL" id="KAK2148839.1"/>
    </source>
</evidence>
<dbReference type="SUPFAM" id="SSF52540">
    <property type="entry name" value="P-loop containing nucleoside triphosphate hydrolases"/>
    <property type="match status" value="1"/>
</dbReference>
<dbReference type="PANTHER" id="PTHR10704:SF44">
    <property type="entry name" value="LD35051P-RELATED"/>
    <property type="match status" value="1"/>
</dbReference>
<evidence type="ECO:0000313" key="2">
    <source>
        <dbReference type="Proteomes" id="UP001208570"/>
    </source>
</evidence>
<sequence length="354" mass="40733">MRAGTSIVSEMFNINPNTTLWYEPLDAFYSSFYGLQRESIPLDILYWKNRTARQSRSMTTYWECIAGKGAENVTKLKSQFDFCKQNIRLYCGTSAERGTENDCHDNLLLARSRADESGIRDFSKVSNLSRTRERSNLLLQENDQKKRAFLRHLMCMRDLRALKIEPCLSNLVHSCRDKLLHVAKVVRLRMSDVGLVLNRLPDLHVVYLVRDPRAIINSRVQSRKLMWDKTNRKRAREASILCPRMSDDVSNLRILQGNYPEAIHTIRYEDFVDDPVGVAEKVYSSFSMNQPKDWASYSESVMYSSDGASGGGFGIKVNDARKVADRWKTDIPRKEIININKQCSYVISALGYDV</sequence>
<comment type="caution">
    <text evidence="1">The sequence shown here is derived from an EMBL/GenBank/DDBJ whole genome shotgun (WGS) entry which is preliminary data.</text>
</comment>
<accession>A0AAD9MZL3</accession>
<dbReference type="InterPro" id="IPR051135">
    <property type="entry name" value="Gal/GlcNAc/GalNAc_ST"/>
</dbReference>
<evidence type="ECO:0008006" key="3">
    <source>
        <dbReference type="Google" id="ProtNLM"/>
    </source>
</evidence>
<dbReference type="Pfam" id="PF13469">
    <property type="entry name" value="Sulfotransfer_3"/>
    <property type="match status" value="1"/>
</dbReference>
<dbReference type="GO" id="GO:0001517">
    <property type="term" value="F:N-acetylglucosamine 6-O-sulfotransferase activity"/>
    <property type="evidence" value="ECO:0007669"/>
    <property type="project" value="TreeGrafter"/>
</dbReference>
<proteinExistence type="predicted"/>
<dbReference type="InterPro" id="IPR027417">
    <property type="entry name" value="P-loop_NTPase"/>
</dbReference>
<name>A0AAD9MZL3_9ANNE</name>
<dbReference type="AlphaFoldDB" id="A0AAD9MZL3"/>
<dbReference type="GO" id="GO:0006790">
    <property type="term" value="P:sulfur compound metabolic process"/>
    <property type="evidence" value="ECO:0007669"/>
    <property type="project" value="TreeGrafter"/>
</dbReference>
<protein>
    <recommendedName>
        <fullName evidence="3">Sulfotransferase</fullName>
    </recommendedName>
</protein>
<dbReference type="PANTHER" id="PTHR10704">
    <property type="entry name" value="CARBOHYDRATE SULFOTRANSFERASE"/>
    <property type="match status" value="1"/>
</dbReference>
<organism evidence="1 2">
    <name type="scientific">Paralvinella palmiformis</name>
    <dbReference type="NCBI Taxonomy" id="53620"/>
    <lineage>
        <taxon>Eukaryota</taxon>
        <taxon>Metazoa</taxon>
        <taxon>Spiralia</taxon>
        <taxon>Lophotrochozoa</taxon>
        <taxon>Annelida</taxon>
        <taxon>Polychaeta</taxon>
        <taxon>Sedentaria</taxon>
        <taxon>Canalipalpata</taxon>
        <taxon>Terebellida</taxon>
        <taxon>Terebelliformia</taxon>
        <taxon>Alvinellidae</taxon>
        <taxon>Paralvinella</taxon>
    </lineage>
</organism>
<dbReference type="Gene3D" id="3.40.50.300">
    <property type="entry name" value="P-loop containing nucleotide triphosphate hydrolases"/>
    <property type="match status" value="1"/>
</dbReference>
<reference evidence="1" key="1">
    <citation type="journal article" date="2023" name="Mol. Biol. Evol.">
        <title>Third-Generation Sequencing Reveals the Adaptive Role of the Epigenome in Three Deep-Sea Polychaetes.</title>
        <authorList>
            <person name="Perez M."/>
            <person name="Aroh O."/>
            <person name="Sun Y."/>
            <person name="Lan Y."/>
            <person name="Juniper S.K."/>
            <person name="Young C.R."/>
            <person name="Angers B."/>
            <person name="Qian P.Y."/>
        </authorList>
    </citation>
    <scope>NUCLEOTIDE SEQUENCE</scope>
    <source>
        <strain evidence="1">P08H-3</strain>
    </source>
</reference>
<dbReference type="Proteomes" id="UP001208570">
    <property type="component" value="Unassembled WGS sequence"/>
</dbReference>
<gene>
    <name evidence="1" type="ORF">LSH36_480g02006</name>
</gene>